<sequence length="103" mass="11680">MVILQGHDKRHFSFHNNWPSYCGCNHCNSTERRSILGHLSLGIYVDLSLAMLTIYPILIAPLFNKFTPLPDGPLREKIEKLASSLKFPLKKLFVVDGSTRSSH</sequence>
<dbReference type="EMBL" id="JAMSHJ010000001">
    <property type="protein sequence ID" value="KAI5440504.1"/>
    <property type="molecule type" value="Genomic_DNA"/>
</dbReference>
<dbReference type="AlphaFoldDB" id="A0A9D4YJZ2"/>
<accession>A0A9D4YJZ2</accession>
<evidence type="ECO:0008006" key="4">
    <source>
        <dbReference type="Google" id="ProtNLM"/>
    </source>
</evidence>
<dbReference type="PANTHER" id="PTHR10120">
    <property type="entry name" value="CAAX PRENYL PROTEASE 1"/>
    <property type="match status" value="1"/>
</dbReference>
<name>A0A9D4YJZ2_PEA</name>
<gene>
    <name evidence="2" type="ORF">KIW84_010110</name>
</gene>
<keyword evidence="1" id="KW-1133">Transmembrane helix</keyword>
<evidence type="ECO:0000313" key="2">
    <source>
        <dbReference type="EMBL" id="KAI5440504.1"/>
    </source>
</evidence>
<dbReference type="Proteomes" id="UP001058974">
    <property type="component" value="Chromosome 1"/>
</dbReference>
<evidence type="ECO:0000256" key="1">
    <source>
        <dbReference type="SAM" id="Phobius"/>
    </source>
</evidence>
<protein>
    <recommendedName>
        <fullName evidence="4">Ste24 endopeptidase</fullName>
    </recommendedName>
</protein>
<feature type="transmembrane region" description="Helical" evidence="1">
    <location>
        <begin position="41"/>
        <end position="63"/>
    </location>
</feature>
<dbReference type="Gramene" id="Psat01G0011000-T2">
    <property type="protein sequence ID" value="KAI5440504.1"/>
    <property type="gene ID" value="KIW84_010110"/>
</dbReference>
<keyword evidence="1" id="KW-0472">Membrane</keyword>
<evidence type="ECO:0000313" key="3">
    <source>
        <dbReference type="Proteomes" id="UP001058974"/>
    </source>
</evidence>
<dbReference type="Gene3D" id="3.30.2010.10">
    <property type="entry name" value="Metalloproteases ('zincins'), catalytic domain"/>
    <property type="match status" value="1"/>
</dbReference>
<keyword evidence="1" id="KW-0812">Transmembrane</keyword>
<comment type="caution">
    <text evidence="2">The sequence shown here is derived from an EMBL/GenBank/DDBJ whole genome shotgun (WGS) entry which is preliminary data.</text>
</comment>
<proteinExistence type="predicted"/>
<reference evidence="2 3" key="1">
    <citation type="journal article" date="2022" name="Nat. Genet.">
        <title>Improved pea reference genome and pan-genome highlight genomic features and evolutionary characteristics.</title>
        <authorList>
            <person name="Yang T."/>
            <person name="Liu R."/>
            <person name="Luo Y."/>
            <person name="Hu S."/>
            <person name="Wang D."/>
            <person name="Wang C."/>
            <person name="Pandey M.K."/>
            <person name="Ge S."/>
            <person name="Xu Q."/>
            <person name="Li N."/>
            <person name="Li G."/>
            <person name="Huang Y."/>
            <person name="Saxena R.K."/>
            <person name="Ji Y."/>
            <person name="Li M."/>
            <person name="Yan X."/>
            <person name="He Y."/>
            <person name="Liu Y."/>
            <person name="Wang X."/>
            <person name="Xiang C."/>
            <person name="Varshney R.K."/>
            <person name="Ding H."/>
            <person name="Gao S."/>
            <person name="Zong X."/>
        </authorList>
    </citation>
    <scope>NUCLEOTIDE SEQUENCE [LARGE SCALE GENOMIC DNA]</scope>
    <source>
        <strain evidence="2 3">cv. Zhongwan 6</strain>
    </source>
</reference>
<organism evidence="2 3">
    <name type="scientific">Pisum sativum</name>
    <name type="common">Garden pea</name>
    <name type="synonym">Lathyrus oleraceus</name>
    <dbReference type="NCBI Taxonomy" id="3888"/>
    <lineage>
        <taxon>Eukaryota</taxon>
        <taxon>Viridiplantae</taxon>
        <taxon>Streptophyta</taxon>
        <taxon>Embryophyta</taxon>
        <taxon>Tracheophyta</taxon>
        <taxon>Spermatophyta</taxon>
        <taxon>Magnoliopsida</taxon>
        <taxon>eudicotyledons</taxon>
        <taxon>Gunneridae</taxon>
        <taxon>Pentapetalae</taxon>
        <taxon>rosids</taxon>
        <taxon>fabids</taxon>
        <taxon>Fabales</taxon>
        <taxon>Fabaceae</taxon>
        <taxon>Papilionoideae</taxon>
        <taxon>50 kb inversion clade</taxon>
        <taxon>NPAAA clade</taxon>
        <taxon>Hologalegina</taxon>
        <taxon>IRL clade</taxon>
        <taxon>Fabeae</taxon>
        <taxon>Lathyrus</taxon>
    </lineage>
</organism>
<keyword evidence="3" id="KW-1185">Reference proteome</keyword>
<feature type="non-terminal residue" evidence="2">
    <location>
        <position position="103"/>
    </location>
</feature>